<sequence>MAASEIISKTYAPAALLGQVYARVYGSSALPLEIGNVLQLELSQTEDVKKQPDLSRRGGGTHAEIRRVTEVNIKMTLADLNVANIARAVQGSISSQDAGTSAEETFAATLGGLYRTQHLQPSNVTLQKITNTPGTASVSDEKHENVNQGQAITFAHATPSAVVVRVGSDAGSAQQVEQSGNYSVTGTGISIEASAPGIQSGSTIWVSYTYPTATTATTIAAAGNYEVRPAGIYLLPGAANLAAGDQLRVTYDWADYAVIEALTTGPVELELIFEGLNEADSGKPVLVEIHRASQGVANAIALLQDNGFANLEVGGACLRDPRKSGSGVSQFYRVLKG</sequence>
<dbReference type="EMBL" id="NSJB01000014">
    <property type="protein sequence ID" value="PAT34963.1"/>
    <property type="molecule type" value="Genomic_DNA"/>
</dbReference>
<proteinExistence type="predicted"/>
<organism evidence="1 2">
    <name type="scientific">Vandammella animalimorsus</name>
    <dbReference type="NCBI Taxonomy" id="2029117"/>
    <lineage>
        <taxon>Bacteria</taxon>
        <taxon>Pseudomonadati</taxon>
        <taxon>Pseudomonadota</taxon>
        <taxon>Betaproteobacteria</taxon>
        <taxon>Burkholderiales</taxon>
        <taxon>Comamonadaceae</taxon>
        <taxon>Vandammella</taxon>
    </lineage>
</organism>
<gene>
    <name evidence="1" type="ORF">CK625_12670</name>
</gene>
<accession>A0A2A2AAY8</accession>
<reference evidence="1 2" key="1">
    <citation type="submission" date="2017-08" db="EMBL/GenBank/DDBJ databases">
        <title>WGS of Clinical strains of the CDC Group NO-1 linked to zoonotic infections in humans.</title>
        <authorList>
            <person name="Bernier A.-M."/>
            <person name="Bernard K."/>
        </authorList>
    </citation>
    <scope>NUCLEOTIDE SEQUENCE [LARGE SCALE GENOMIC DNA]</scope>
    <source>
        <strain evidence="1 2">NML00-0135</strain>
    </source>
</reference>
<evidence type="ECO:0000313" key="2">
    <source>
        <dbReference type="Proteomes" id="UP000218054"/>
    </source>
</evidence>
<name>A0A2A2AAY8_9BURK</name>
<keyword evidence="2" id="KW-1185">Reference proteome</keyword>
<protein>
    <submittedName>
        <fullName evidence="1">Uncharacterized protein</fullName>
    </submittedName>
</protein>
<dbReference type="Proteomes" id="UP000218054">
    <property type="component" value="Unassembled WGS sequence"/>
</dbReference>
<evidence type="ECO:0000313" key="1">
    <source>
        <dbReference type="EMBL" id="PAT34963.1"/>
    </source>
</evidence>
<dbReference type="AlphaFoldDB" id="A0A2A2AAY8"/>
<comment type="caution">
    <text evidence="1">The sequence shown here is derived from an EMBL/GenBank/DDBJ whole genome shotgun (WGS) entry which is preliminary data.</text>
</comment>
<dbReference type="RefSeq" id="WP_095540688.1">
    <property type="nucleotide sequence ID" value="NZ_NSJB01000014.1"/>
</dbReference>